<evidence type="ECO:0000259" key="1">
    <source>
        <dbReference type="Pfam" id="PF23412"/>
    </source>
</evidence>
<dbReference type="Proteomes" id="UP000265618">
    <property type="component" value="Unassembled WGS sequence"/>
</dbReference>
<proteinExistence type="predicted"/>
<evidence type="ECO:0000313" key="3">
    <source>
        <dbReference type="Proteomes" id="UP000265618"/>
    </source>
</evidence>
<dbReference type="Pfam" id="PF23412">
    <property type="entry name" value="zf_RING_Vps8"/>
    <property type="match status" value="1"/>
</dbReference>
<dbReference type="AlphaFoldDB" id="A0A9K3DCC7"/>
<name>A0A9K3DCC7_9EUKA</name>
<dbReference type="EMBL" id="BDIP01010820">
    <property type="protein sequence ID" value="GIQ92881.1"/>
    <property type="molecule type" value="Genomic_DNA"/>
</dbReference>
<accession>A0A9K3DCC7</accession>
<dbReference type="OrthoDB" id="289913at2759"/>
<evidence type="ECO:0000313" key="2">
    <source>
        <dbReference type="EMBL" id="GIQ92881.1"/>
    </source>
</evidence>
<dbReference type="SUPFAM" id="SSF57850">
    <property type="entry name" value="RING/U-box"/>
    <property type="match status" value="1"/>
</dbReference>
<feature type="non-terminal residue" evidence="2">
    <location>
        <position position="1"/>
    </location>
</feature>
<dbReference type="InterPro" id="IPR056939">
    <property type="entry name" value="Znf_RING_Vps8"/>
</dbReference>
<reference evidence="2 3" key="1">
    <citation type="journal article" date="2018" name="PLoS ONE">
        <title>The draft genome of Kipferlia bialata reveals reductive genome evolution in fornicate parasites.</title>
        <authorList>
            <person name="Tanifuji G."/>
            <person name="Takabayashi S."/>
            <person name="Kume K."/>
            <person name="Takagi M."/>
            <person name="Nakayama T."/>
            <person name="Kamikawa R."/>
            <person name="Inagaki Y."/>
            <person name="Hashimoto T."/>
        </authorList>
    </citation>
    <scope>NUCLEOTIDE SEQUENCE [LARGE SCALE GENOMIC DNA]</scope>
    <source>
        <strain evidence="2">NY0173</strain>
    </source>
</reference>
<sequence length="53" mass="5689">TDEADSLSGAGGVFSVTEDGRDEVVMFRCGHAYHAACLQETSVSVDMRQRLIA</sequence>
<feature type="domain" description="Vps8 RING finger" evidence="1">
    <location>
        <begin position="14"/>
        <end position="47"/>
    </location>
</feature>
<keyword evidence="3" id="KW-1185">Reference proteome</keyword>
<gene>
    <name evidence="2" type="ORF">KIPB_016925</name>
</gene>
<protein>
    <recommendedName>
        <fullName evidence="1">Vps8 RING finger domain-containing protein</fullName>
    </recommendedName>
</protein>
<feature type="non-terminal residue" evidence="2">
    <location>
        <position position="53"/>
    </location>
</feature>
<comment type="caution">
    <text evidence="2">The sequence shown here is derived from an EMBL/GenBank/DDBJ whole genome shotgun (WGS) entry which is preliminary data.</text>
</comment>
<organism evidence="2 3">
    <name type="scientific">Kipferlia bialata</name>
    <dbReference type="NCBI Taxonomy" id="797122"/>
    <lineage>
        <taxon>Eukaryota</taxon>
        <taxon>Metamonada</taxon>
        <taxon>Carpediemonas-like organisms</taxon>
        <taxon>Kipferlia</taxon>
    </lineage>
</organism>